<dbReference type="OrthoDB" id="7032812at2"/>
<dbReference type="AlphaFoldDB" id="A0A2Y9BPX7"/>
<gene>
    <name evidence="1" type="ORF">SAMN04489750_3786</name>
</gene>
<accession>A0A2Y9BPX7</accession>
<organism evidence="1 2">
    <name type="scientific">Branchiibius hedensis</name>
    <dbReference type="NCBI Taxonomy" id="672460"/>
    <lineage>
        <taxon>Bacteria</taxon>
        <taxon>Bacillati</taxon>
        <taxon>Actinomycetota</taxon>
        <taxon>Actinomycetes</taxon>
        <taxon>Micrococcales</taxon>
        <taxon>Dermacoccaceae</taxon>
        <taxon>Branchiibius</taxon>
    </lineage>
</organism>
<name>A0A2Y9BPX7_9MICO</name>
<keyword evidence="2" id="KW-1185">Reference proteome</keyword>
<dbReference type="Proteomes" id="UP000250028">
    <property type="component" value="Unassembled WGS sequence"/>
</dbReference>
<sequence>MSQDSEPLPGSSPTFTYERWRHGGWYVPEVRYPNGAIGCVSRNYPDHKWRIVCDRRPGDTTYRSRDAAAHAEYDLARAQHADLASANSPASVDNSFQ</sequence>
<dbReference type="RefSeq" id="WP_109689273.1">
    <property type="nucleotide sequence ID" value="NZ_QGDN01000002.1"/>
</dbReference>
<evidence type="ECO:0000313" key="1">
    <source>
        <dbReference type="EMBL" id="SSA58982.1"/>
    </source>
</evidence>
<reference evidence="2" key="1">
    <citation type="submission" date="2016-10" db="EMBL/GenBank/DDBJ databases">
        <authorList>
            <person name="Varghese N."/>
            <person name="Submissions S."/>
        </authorList>
    </citation>
    <scope>NUCLEOTIDE SEQUENCE [LARGE SCALE GENOMIC DNA]</scope>
    <source>
        <strain evidence="2">DSM 22951</strain>
    </source>
</reference>
<protein>
    <submittedName>
        <fullName evidence="1">Uncharacterized protein</fullName>
    </submittedName>
</protein>
<evidence type="ECO:0000313" key="2">
    <source>
        <dbReference type="Proteomes" id="UP000250028"/>
    </source>
</evidence>
<proteinExistence type="predicted"/>
<dbReference type="EMBL" id="UESZ01000002">
    <property type="protein sequence ID" value="SSA58982.1"/>
    <property type="molecule type" value="Genomic_DNA"/>
</dbReference>